<name>A0A944D9Q1_DENI1</name>
<accession>A0A944D9Q1</accession>
<dbReference type="AlphaFoldDB" id="A0A944D9Q1"/>
<comment type="subcellular location">
    <subcellularLocation>
        <location evidence="1">Cell membrane</location>
        <topology evidence="1">Multi-pass membrane protein</topology>
    </subcellularLocation>
</comment>
<proteinExistence type="inferred from homology"/>
<organism evidence="8 9">
    <name type="scientific">Denitromonas iodatirespirans</name>
    <dbReference type="NCBI Taxonomy" id="2795389"/>
    <lineage>
        <taxon>Bacteria</taxon>
        <taxon>Pseudomonadati</taxon>
        <taxon>Pseudomonadota</taxon>
        <taxon>Betaproteobacteria</taxon>
        <taxon>Rhodocyclales</taxon>
        <taxon>Zoogloeaceae</taxon>
        <taxon>Denitromonas</taxon>
    </lineage>
</organism>
<dbReference type="PANTHER" id="PTHR30250">
    <property type="entry name" value="PST FAMILY PREDICTED COLANIC ACID TRANSPORTER"/>
    <property type="match status" value="1"/>
</dbReference>
<evidence type="ECO:0000313" key="8">
    <source>
        <dbReference type="EMBL" id="MBT0960583.1"/>
    </source>
</evidence>
<keyword evidence="4 7" id="KW-0812">Transmembrane</keyword>
<evidence type="ECO:0000256" key="2">
    <source>
        <dbReference type="ARBA" id="ARBA00007430"/>
    </source>
</evidence>
<keyword evidence="3" id="KW-1003">Cell membrane</keyword>
<feature type="transmembrane region" description="Helical" evidence="7">
    <location>
        <begin position="267"/>
        <end position="288"/>
    </location>
</feature>
<sequence>MIATRWSHRLLGLVSTMILARLLMPEDFGLVATVAAVVSIIDGFFDFGFDLALIHNQRAGRPEFDAAWTLRLIKSLIFGGLLMVASPWMADYANAPEVIGISLIMGASLAIKGLENIGTVTFHRELEFDRLFRFRMYPRLMGVATTIALAVTLRSYWAIVLGAFARYTYEVAFSYGMSPYRPRFRLQGIGQLWQFSRWILVTNIARQLFNAADRFVLTGLISKRELGFYSVGVDVAGTVTVDLMSPAGSALTPGFAKLQNEPDRLRNAFVISTSIFVALITPASVGLWCVAPELTAVILGAQWTEAAPLIGLFAFFWLFFAIAENLGRFMTMTGLQASAARIGLVRTLVFLALLYPAFQFGGLSALILMKTALSAVEAAVLTGVCTRHLRLPAHHIFAFLWRPALAAGAMAALLTHIPFPADLPTLGALALKAVIGALIYAGSSMLLWQLGGKPSGLESTVLGIIRKRCGAAGAA</sequence>
<dbReference type="Proteomes" id="UP000694660">
    <property type="component" value="Unassembled WGS sequence"/>
</dbReference>
<comment type="similarity">
    <text evidence="2">Belongs to the polysaccharide synthase family.</text>
</comment>
<evidence type="ECO:0000313" key="9">
    <source>
        <dbReference type="Proteomes" id="UP000694660"/>
    </source>
</evidence>
<dbReference type="EMBL" id="JAEKFT010000004">
    <property type="protein sequence ID" value="MBT0960583.1"/>
    <property type="molecule type" value="Genomic_DNA"/>
</dbReference>
<feature type="transmembrane region" description="Helical" evidence="7">
    <location>
        <begin position="429"/>
        <end position="448"/>
    </location>
</feature>
<protein>
    <submittedName>
        <fullName evidence="8">Oligosaccharide flippase family protein</fullName>
    </submittedName>
</protein>
<feature type="transmembrane region" description="Helical" evidence="7">
    <location>
        <begin position="396"/>
        <end position="417"/>
    </location>
</feature>
<feature type="transmembrane region" description="Helical" evidence="7">
    <location>
        <begin position="66"/>
        <end position="86"/>
    </location>
</feature>
<keyword evidence="6 7" id="KW-0472">Membrane</keyword>
<evidence type="ECO:0000256" key="4">
    <source>
        <dbReference type="ARBA" id="ARBA00022692"/>
    </source>
</evidence>
<dbReference type="InterPro" id="IPR050833">
    <property type="entry name" value="Poly_Biosynth_Transport"/>
</dbReference>
<keyword evidence="9" id="KW-1185">Reference proteome</keyword>
<feature type="transmembrane region" description="Helical" evidence="7">
    <location>
        <begin position="308"/>
        <end position="327"/>
    </location>
</feature>
<dbReference type="RefSeq" id="WP_214360338.1">
    <property type="nucleotide sequence ID" value="NZ_JAEKFT010000004.1"/>
</dbReference>
<keyword evidence="5 7" id="KW-1133">Transmembrane helix</keyword>
<evidence type="ECO:0000256" key="6">
    <source>
        <dbReference type="ARBA" id="ARBA00023136"/>
    </source>
</evidence>
<evidence type="ECO:0000256" key="1">
    <source>
        <dbReference type="ARBA" id="ARBA00004651"/>
    </source>
</evidence>
<feature type="transmembrane region" description="Helical" evidence="7">
    <location>
        <begin position="339"/>
        <end position="358"/>
    </location>
</feature>
<dbReference type="GO" id="GO:0005886">
    <property type="term" value="C:plasma membrane"/>
    <property type="evidence" value="ECO:0007669"/>
    <property type="project" value="UniProtKB-SubCell"/>
</dbReference>
<dbReference type="PANTHER" id="PTHR30250:SF10">
    <property type="entry name" value="LIPOPOLYSACCHARIDE BIOSYNTHESIS PROTEIN WZXC"/>
    <property type="match status" value="1"/>
</dbReference>
<evidence type="ECO:0000256" key="7">
    <source>
        <dbReference type="SAM" id="Phobius"/>
    </source>
</evidence>
<comment type="caution">
    <text evidence="8">The sequence shown here is derived from an EMBL/GenBank/DDBJ whole genome shotgun (WGS) entry which is preliminary data.</text>
</comment>
<evidence type="ECO:0000256" key="5">
    <source>
        <dbReference type="ARBA" id="ARBA00022989"/>
    </source>
</evidence>
<dbReference type="Pfam" id="PF13440">
    <property type="entry name" value="Polysacc_synt_3"/>
    <property type="match status" value="1"/>
</dbReference>
<reference evidence="9" key="1">
    <citation type="journal article" date="2022" name="ISME J.">
        <title>Genetic and phylogenetic analysis of dissimilatory iodate-reducing bacteria identifies potential niches across the world's oceans.</title>
        <authorList>
            <person name="Reyes-Umana V."/>
            <person name="Henning Z."/>
            <person name="Lee K."/>
            <person name="Barnum T.P."/>
            <person name="Coates J.D."/>
        </authorList>
    </citation>
    <scope>NUCLEOTIDE SEQUENCE [LARGE SCALE GENOMIC DNA]</scope>
    <source>
        <strain evidence="9">IR12</strain>
    </source>
</reference>
<evidence type="ECO:0000256" key="3">
    <source>
        <dbReference type="ARBA" id="ARBA00022475"/>
    </source>
</evidence>
<feature type="transmembrane region" description="Helical" evidence="7">
    <location>
        <begin position="35"/>
        <end position="54"/>
    </location>
</feature>
<gene>
    <name evidence="8" type="ORF">I8J34_05275</name>
</gene>